<dbReference type="EC" id="1.5.98.2" evidence="3"/>
<keyword evidence="4" id="KW-1185">Reference proteome</keyword>
<dbReference type="RefSeq" id="WP_086908348.1">
    <property type="nucleotide sequence ID" value="NZ_CP021324.1"/>
</dbReference>
<sequence>MAHKNLKFGIQNGLNVARAGYTEDQILTACMLADKTGYDSIFYMDHTNVPQWKNATVLDPWVMLSAIAAVTNNVELGTCVTDAIRRHPSNIALAAITLDRVSKGRAILGIGAGEAQNLKEFCIPFEKPVSKWAEQIEVIKKLYHSNPDATVDYEGKYYRLEKACLQAPPIRKPHPPTYMASGGKRTLDLTGKLGEGWLPIGYTPELFEDHRIQIETAMDKYGRSQEDKDNFEMALDIDVYFSEDAEASWAKMKEAVKVSLFKPEILRVHGLKEIEGFDFVKYFTEYSMSDQSWIVKMREAATKIPDPIARSSTAVGTPEDIIPVFERFMEAGVNHFVIRFWGKNYFGSIDKFASHVMPALREKNKQKFG</sequence>
<name>A0A2Z2HJ43_9ARCH</name>
<proteinExistence type="predicted"/>
<dbReference type="Pfam" id="PF00296">
    <property type="entry name" value="Bac_luciferase"/>
    <property type="match status" value="1"/>
</dbReference>
<dbReference type="PANTHER" id="PTHR43244">
    <property type="match status" value="1"/>
</dbReference>
<evidence type="ECO:0000313" key="4">
    <source>
        <dbReference type="Proteomes" id="UP000249949"/>
    </source>
</evidence>
<accession>A0A2Z2HJ43</accession>
<dbReference type="GO" id="GO:0018537">
    <property type="term" value="F:coenzyme F420-dependent N5,N10-methenyltetrahydromethanopterin reductase activity"/>
    <property type="evidence" value="ECO:0007669"/>
    <property type="project" value="UniProtKB-EC"/>
</dbReference>
<dbReference type="EMBL" id="CP021324">
    <property type="protein sequence ID" value="ARS64138.1"/>
    <property type="molecule type" value="Genomic_DNA"/>
</dbReference>
<dbReference type="Proteomes" id="UP000249949">
    <property type="component" value="Chromosome"/>
</dbReference>
<dbReference type="SUPFAM" id="SSF51679">
    <property type="entry name" value="Bacterial luciferase-like"/>
    <property type="match status" value="1"/>
</dbReference>
<dbReference type="AlphaFoldDB" id="A0A2Z2HJ43"/>
<evidence type="ECO:0000256" key="1">
    <source>
        <dbReference type="ARBA" id="ARBA00023002"/>
    </source>
</evidence>
<dbReference type="OrthoDB" id="7684at2157"/>
<dbReference type="KEGG" id="nct:NMSP_0517"/>
<evidence type="ECO:0000313" key="3">
    <source>
        <dbReference type="EMBL" id="ARS64138.1"/>
    </source>
</evidence>
<dbReference type="CDD" id="cd01097">
    <property type="entry name" value="Tetrahydromethanopterin_reductase"/>
    <property type="match status" value="1"/>
</dbReference>
<reference evidence="3 4" key="1">
    <citation type="journal article" date="2017" name="Environ. Microbiol.">
        <title>Genome and epigenome of a novel marine Thaumarchaeota strain suggest viral infection, phosphorothioation DNA modification and multiple restriction systems.</title>
        <authorList>
            <person name="Ahlgren N.A."/>
            <person name="Chen Y."/>
            <person name="Needham D.M."/>
            <person name="Parada A.E."/>
            <person name="Sachdeva R."/>
            <person name="Trinh V."/>
            <person name="Chen T."/>
            <person name="Fuhrman J.A."/>
        </authorList>
    </citation>
    <scope>NUCLEOTIDE SEQUENCE [LARGE SCALE GENOMIC DNA]</scope>
    <source>
        <strain evidence="3 4">SPOT01</strain>
    </source>
</reference>
<organism evidence="3 4">
    <name type="scientific">Candidatus Nitrosomarinus catalinensis</name>
    <dbReference type="NCBI Taxonomy" id="1898749"/>
    <lineage>
        <taxon>Archaea</taxon>
        <taxon>Nitrososphaerota</taxon>
        <taxon>Nitrososphaeria</taxon>
        <taxon>Nitrosopumilales</taxon>
        <taxon>Nitrosopumilaceae</taxon>
        <taxon>Candidatus Nitrosomarinus</taxon>
    </lineage>
</organism>
<keyword evidence="1 3" id="KW-0560">Oxidoreductase</keyword>
<dbReference type="InterPro" id="IPR050564">
    <property type="entry name" value="F420-G6PD/mer"/>
</dbReference>
<gene>
    <name evidence="3" type="primary">mer_1</name>
    <name evidence="3" type="ORF">NMSP_0517</name>
</gene>
<dbReference type="InterPro" id="IPR036661">
    <property type="entry name" value="Luciferase-like_sf"/>
</dbReference>
<dbReference type="PANTHER" id="PTHR43244:SF1">
    <property type="entry name" value="5,10-METHYLENETETRAHYDROMETHANOPTERIN REDUCTASE"/>
    <property type="match status" value="1"/>
</dbReference>
<dbReference type="Gene3D" id="3.20.20.30">
    <property type="entry name" value="Luciferase-like domain"/>
    <property type="match status" value="1"/>
</dbReference>
<dbReference type="GeneID" id="32901008"/>
<evidence type="ECO:0000259" key="2">
    <source>
        <dbReference type="Pfam" id="PF00296"/>
    </source>
</evidence>
<dbReference type="InterPro" id="IPR011251">
    <property type="entry name" value="Luciferase-like_dom"/>
</dbReference>
<dbReference type="GO" id="GO:0016705">
    <property type="term" value="F:oxidoreductase activity, acting on paired donors, with incorporation or reduction of molecular oxygen"/>
    <property type="evidence" value="ECO:0007669"/>
    <property type="project" value="InterPro"/>
</dbReference>
<protein>
    <submittedName>
        <fullName evidence="3">5,10-methylenetetrahydromethanopterin reductase</fullName>
        <ecNumber evidence="3">1.5.98.2</ecNumber>
    </submittedName>
</protein>
<feature type="domain" description="Luciferase-like" evidence="2">
    <location>
        <begin position="26"/>
        <end position="335"/>
    </location>
</feature>